<evidence type="ECO:0000313" key="10">
    <source>
        <dbReference type="EMBL" id="QBI54855.1"/>
    </source>
</evidence>
<dbReference type="Pfam" id="PF00994">
    <property type="entry name" value="MoCF_biosynth"/>
    <property type="match status" value="1"/>
</dbReference>
<evidence type="ECO:0000256" key="2">
    <source>
        <dbReference type="ARBA" id="ARBA00005046"/>
    </source>
</evidence>
<dbReference type="PANTHER" id="PTHR10192">
    <property type="entry name" value="MOLYBDOPTERIN BIOSYNTHESIS PROTEIN"/>
    <property type="match status" value="1"/>
</dbReference>
<dbReference type="InterPro" id="IPR005110">
    <property type="entry name" value="MoeA_linker/N"/>
</dbReference>
<dbReference type="Pfam" id="PF03453">
    <property type="entry name" value="MoeA_N"/>
    <property type="match status" value="1"/>
</dbReference>
<dbReference type="GO" id="GO:0005829">
    <property type="term" value="C:cytosol"/>
    <property type="evidence" value="ECO:0007669"/>
    <property type="project" value="TreeGrafter"/>
</dbReference>
<dbReference type="SUPFAM" id="SSF63882">
    <property type="entry name" value="MoeA N-terminal region -like"/>
    <property type="match status" value="1"/>
</dbReference>
<dbReference type="OrthoDB" id="3196725at2"/>
<dbReference type="InterPro" id="IPR005111">
    <property type="entry name" value="MoeA_C_domain_IV"/>
</dbReference>
<dbReference type="Gene3D" id="2.40.340.10">
    <property type="entry name" value="MoeA, C-terminal, domain IV"/>
    <property type="match status" value="1"/>
</dbReference>
<comment type="cofactor">
    <cofactor evidence="7">
        <name>Mg(2+)</name>
        <dbReference type="ChEBI" id="CHEBI:18420"/>
    </cofactor>
</comment>
<dbReference type="InterPro" id="IPR036688">
    <property type="entry name" value="MoeA_C_domain_IV_sf"/>
</dbReference>
<dbReference type="InterPro" id="IPR001453">
    <property type="entry name" value="MoaB/Mog_dom"/>
</dbReference>
<evidence type="ECO:0000256" key="5">
    <source>
        <dbReference type="ARBA" id="ARBA00023150"/>
    </source>
</evidence>
<organism evidence="10 11">
    <name type="scientific">Streptomonospora litoralis</name>
    <dbReference type="NCBI Taxonomy" id="2498135"/>
    <lineage>
        <taxon>Bacteria</taxon>
        <taxon>Bacillati</taxon>
        <taxon>Actinomycetota</taxon>
        <taxon>Actinomycetes</taxon>
        <taxon>Streptosporangiales</taxon>
        <taxon>Nocardiopsidaceae</taxon>
        <taxon>Streptomonospora</taxon>
    </lineage>
</organism>
<dbReference type="CDD" id="cd00887">
    <property type="entry name" value="MoeA"/>
    <property type="match status" value="1"/>
</dbReference>
<dbReference type="Gene3D" id="2.170.190.11">
    <property type="entry name" value="Molybdopterin biosynthesis moea protein, domain 3"/>
    <property type="match status" value="1"/>
</dbReference>
<feature type="compositionally biased region" description="Low complexity" evidence="8">
    <location>
        <begin position="248"/>
        <end position="262"/>
    </location>
</feature>
<keyword evidence="5 7" id="KW-0501">Molybdenum cofactor biosynthesis</keyword>
<dbReference type="EC" id="2.10.1.1" evidence="7"/>
<dbReference type="GO" id="GO:0061599">
    <property type="term" value="F:molybdopterin molybdotransferase activity"/>
    <property type="evidence" value="ECO:0007669"/>
    <property type="project" value="UniProtKB-UniRule"/>
</dbReference>
<evidence type="ECO:0000256" key="4">
    <source>
        <dbReference type="ARBA" id="ARBA00022505"/>
    </source>
</evidence>
<comment type="pathway">
    <text evidence="2 7">Cofactor biosynthesis; molybdopterin biosynthesis.</text>
</comment>
<dbReference type="EMBL" id="CP036455">
    <property type="protein sequence ID" value="QBI54855.1"/>
    <property type="molecule type" value="Genomic_DNA"/>
</dbReference>
<evidence type="ECO:0000256" key="6">
    <source>
        <dbReference type="ARBA" id="ARBA00047317"/>
    </source>
</evidence>
<evidence type="ECO:0000313" key="11">
    <source>
        <dbReference type="Proteomes" id="UP000292235"/>
    </source>
</evidence>
<evidence type="ECO:0000256" key="7">
    <source>
        <dbReference type="RuleBase" id="RU365090"/>
    </source>
</evidence>
<dbReference type="InterPro" id="IPR036135">
    <property type="entry name" value="MoeA_linker/N_sf"/>
</dbReference>
<sequence length="445" mass="44614">MVRCGNAVMPWAQAREEARRLGEQSAWAAGRVVALEDALGAVLARDLTALVGVPAYDAAAMDGYAVAGSGPEWSVMGRVLAGASGAAGAVARLRPGQAVEIATGAEVPEGTDAVLPYESVVGSASRRVRGEIALGKHVRRAGEDTVAGDSVLPVGTVVTPAVVGLAASLGHDTLAVRRPRVAAFVTGDEITASGRPGAGQVRDAIGPMLPGIAAWAGAETAGAPRFLRDGFDAMVAALRSAEHRGRTVGASGSRAARVGAAPPAAPPAEAPPEDGTRVHRQEAAGADVVVVCGASSKGPADHLRAALAEVGAAIVVDGVACRPGHPQLLARLGTDEEPGPLVVGLPGNPNAALAAAATLLMPALRAMAGGPDPDPVLPPAMQVKGAIRPHAHDTRLVAVRISGGQAEPVGFDRPGSLRGAALADAYAVVPPGWSGPYAALLWLPR</sequence>
<keyword evidence="7" id="KW-0479">Metal-binding</keyword>
<protein>
    <recommendedName>
        <fullName evidence="7">Molybdopterin molybdenumtransferase</fullName>
        <ecNumber evidence="7">2.10.1.1</ecNumber>
    </recommendedName>
</protein>
<dbReference type="Gene3D" id="3.90.105.10">
    <property type="entry name" value="Molybdopterin biosynthesis moea protein, domain 2"/>
    <property type="match status" value="1"/>
</dbReference>
<dbReference type="AlphaFoldDB" id="A0A4P6Q2R6"/>
<name>A0A4P6Q2R6_9ACTN</name>
<dbReference type="KEGG" id="strr:EKD16_15390"/>
<keyword evidence="7 10" id="KW-0808">Transferase</keyword>
<evidence type="ECO:0000256" key="3">
    <source>
        <dbReference type="ARBA" id="ARBA00010763"/>
    </source>
</evidence>
<dbReference type="InterPro" id="IPR036425">
    <property type="entry name" value="MoaB/Mog-like_dom_sf"/>
</dbReference>
<dbReference type="SUPFAM" id="SSF53218">
    <property type="entry name" value="Molybdenum cofactor biosynthesis proteins"/>
    <property type="match status" value="2"/>
</dbReference>
<dbReference type="Pfam" id="PF03454">
    <property type="entry name" value="MoeA_C"/>
    <property type="match status" value="1"/>
</dbReference>
<comment type="similarity">
    <text evidence="3 7">Belongs to the MoeA family.</text>
</comment>
<dbReference type="GO" id="GO:0006777">
    <property type="term" value="P:Mo-molybdopterin cofactor biosynthetic process"/>
    <property type="evidence" value="ECO:0007669"/>
    <property type="project" value="UniProtKB-UniRule"/>
</dbReference>
<keyword evidence="4 7" id="KW-0500">Molybdenum</keyword>
<reference evidence="10 11" key="1">
    <citation type="submission" date="2019-02" db="EMBL/GenBank/DDBJ databases">
        <authorList>
            <person name="Khodamoradi S."/>
            <person name="Hahnke R.L."/>
            <person name="Kaempfer P."/>
            <person name="Schumann P."/>
            <person name="Rohde M."/>
            <person name="Steinert M."/>
            <person name="Luzhetskyy A."/>
            <person name="Wink J."/>
            <person name="Ruckert C."/>
        </authorList>
    </citation>
    <scope>NUCLEOTIDE SEQUENCE [LARGE SCALE GENOMIC DNA]</scope>
    <source>
        <strain evidence="10 11">M2</strain>
    </source>
</reference>
<dbReference type="SMART" id="SM00852">
    <property type="entry name" value="MoCF_biosynth"/>
    <property type="match status" value="1"/>
</dbReference>
<keyword evidence="11" id="KW-1185">Reference proteome</keyword>
<gene>
    <name evidence="10" type="primary">moeA1</name>
    <name evidence="10" type="ORF">EKD16_15390</name>
</gene>
<comment type="catalytic activity">
    <reaction evidence="6">
        <text>adenylyl-molybdopterin + molybdate = Mo-molybdopterin + AMP + H(+)</text>
        <dbReference type="Rhea" id="RHEA:35047"/>
        <dbReference type="ChEBI" id="CHEBI:15378"/>
        <dbReference type="ChEBI" id="CHEBI:36264"/>
        <dbReference type="ChEBI" id="CHEBI:62727"/>
        <dbReference type="ChEBI" id="CHEBI:71302"/>
        <dbReference type="ChEBI" id="CHEBI:456215"/>
        <dbReference type="EC" id="2.10.1.1"/>
    </reaction>
</comment>
<evidence type="ECO:0000256" key="8">
    <source>
        <dbReference type="SAM" id="MobiDB-lite"/>
    </source>
</evidence>
<dbReference type="GO" id="GO:0046872">
    <property type="term" value="F:metal ion binding"/>
    <property type="evidence" value="ECO:0007669"/>
    <property type="project" value="UniProtKB-UniRule"/>
</dbReference>
<dbReference type="UniPathway" id="UPA00344"/>
<dbReference type="Gene3D" id="3.40.980.10">
    <property type="entry name" value="MoaB/Mog-like domain"/>
    <property type="match status" value="2"/>
</dbReference>
<dbReference type="PANTHER" id="PTHR10192:SF5">
    <property type="entry name" value="GEPHYRIN"/>
    <property type="match status" value="1"/>
</dbReference>
<evidence type="ECO:0000256" key="1">
    <source>
        <dbReference type="ARBA" id="ARBA00002901"/>
    </source>
</evidence>
<dbReference type="Proteomes" id="UP000292235">
    <property type="component" value="Chromosome"/>
</dbReference>
<accession>A0A4P6Q2R6</accession>
<feature type="domain" description="MoaB/Mog" evidence="9">
    <location>
        <begin position="182"/>
        <end position="366"/>
    </location>
</feature>
<keyword evidence="7" id="KW-0460">Magnesium</keyword>
<comment type="function">
    <text evidence="1 7">Catalyzes the insertion of molybdate into adenylated molybdopterin with the concomitant release of AMP.</text>
</comment>
<evidence type="ECO:0000259" key="9">
    <source>
        <dbReference type="SMART" id="SM00852"/>
    </source>
</evidence>
<proteinExistence type="inferred from homology"/>
<feature type="region of interest" description="Disordered" evidence="8">
    <location>
        <begin position="246"/>
        <end position="278"/>
    </location>
</feature>
<dbReference type="InterPro" id="IPR038987">
    <property type="entry name" value="MoeA-like"/>
</dbReference>